<proteinExistence type="predicted"/>
<comment type="caution">
    <text evidence="2">The sequence shown here is derived from an EMBL/GenBank/DDBJ whole genome shotgun (WGS) entry which is preliminary data.</text>
</comment>
<dbReference type="RefSeq" id="WP_347613017.1">
    <property type="nucleotide sequence ID" value="NZ_JBDPZC010000015.1"/>
</dbReference>
<accession>A0ABV0GKC6</accession>
<gene>
    <name evidence="2" type="ORF">ABDJ40_22295</name>
</gene>
<keyword evidence="3" id="KW-1185">Reference proteome</keyword>
<dbReference type="Proteomes" id="UP001462640">
    <property type="component" value="Unassembled WGS sequence"/>
</dbReference>
<sequence length="223" mass="24651">MTATESAATEQAQMLAGIEQLLGHCLLKLQCCEHLLKQLVVQSSLAGPIAQWETLAAERAARFSTMTLGQLINEFLATGVIDEAGATAAPTAAKSTASPHASFRHALAMPAHQIDSLQRTLRELLALRNDLVHQFVRRFALHSLEGCTAAQAHLEQCLVCIDSHLQTIREWVRTSVESIEITDRFLQSPEFDQLLRQELERAAPPSNGRPAMRQGPSRRRKRS</sequence>
<evidence type="ECO:0000256" key="1">
    <source>
        <dbReference type="SAM" id="MobiDB-lite"/>
    </source>
</evidence>
<feature type="region of interest" description="Disordered" evidence="1">
    <location>
        <begin position="196"/>
        <end position="223"/>
    </location>
</feature>
<reference evidence="2 3" key="1">
    <citation type="submission" date="2024-05" db="EMBL/GenBank/DDBJ databases">
        <title>Roseateles sp. 2.12 16S ribosomal RNA gene Genome sequencing and assembly.</title>
        <authorList>
            <person name="Woo H."/>
        </authorList>
    </citation>
    <scope>NUCLEOTIDE SEQUENCE [LARGE SCALE GENOMIC DNA]</scope>
    <source>
        <strain evidence="2 3">2.12</strain>
    </source>
</reference>
<name>A0ABV0GKC6_9BURK</name>
<protein>
    <submittedName>
        <fullName evidence="2">Uncharacterized protein</fullName>
    </submittedName>
</protein>
<evidence type="ECO:0000313" key="3">
    <source>
        <dbReference type="Proteomes" id="UP001462640"/>
    </source>
</evidence>
<organism evidence="2 3">
    <name type="scientific">Roseateles flavus</name>
    <dbReference type="NCBI Taxonomy" id="3149041"/>
    <lineage>
        <taxon>Bacteria</taxon>
        <taxon>Pseudomonadati</taxon>
        <taxon>Pseudomonadota</taxon>
        <taxon>Betaproteobacteria</taxon>
        <taxon>Burkholderiales</taxon>
        <taxon>Sphaerotilaceae</taxon>
        <taxon>Roseateles</taxon>
    </lineage>
</organism>
<dbReference type="EMBL" id="JBDPZC010000015">
    <property type="protein sequence ID" value="MEO3715513.1"/>
    <property type="molecule type" value="Genomic_DNA"/>
</dbReference>
<evidence type="ECO:0000313" key="2">
    <source>
        <dbReference type="EMBL" id="MEO3715513.1"/>
    </source>
</evidence>